<reference evidence="2 3" key="1">
    <citation type="submission" date="2024-04" db="EMBL/GenBank/DDBJ databases">
        <title>Genome assembly C_amara_ONT_v2.</title>
        <authorList>
            <person name="Yant L."/>
            <person name="Moore C."/>
            <person name="Slenker M."/>
        </authorList>
    </citation>
    <scope>NUCLEOTIDE SEQUENCE [LARGE SCALE GENOMIC DNA]</scope>
    <source>
        <tissue evidence="2">Leaf</tissue>
    </source>
</reference>
<evidence type="ECO:0000313" key="3">
    <source>
        <dbReference type="Proteomes" id="UP001558713"/>
    </source>
</evidence>
<dbReference type="Gene3D" id="3.80.10.10">
    <property type="entry name" value="Ribonuclease Inhibitor"/>
    <property type="match status" value="1"/>
</dbReference>
<keyword evidence="3" id="KW-1185">Reference proteome</keyword>
<dbReference type="InterPro" id="IPR032675">
    <property type="entry name" value="LRR_dom_sf"/>
</dbReference>
<dbReference type="SUPFAM" id="SSF52047">
    <property type="entry name" value="RNI-like"/>
    <property type="match status" value="1"/>
</dbReference>
<name>A0ABD0Z0W3_CARAN</name>
<gene>
    <name evidence="2" type="ORF">V5N11_031717</name>
</gene>
<organism evidence="2 3">
    <name type="scientific">Cardamine amara subsp. amara</name>
    <dbReference type="NCBI Taxonomy" id="228776"/>
    <lineage>
        <taxon>Eukaryota</taxon>
        <taxon>Viridiplantae</taxon>
        <taxon>Streptophyta</taxon>
        <taxon>Embryophyta</taxon>
        <taxon>Tracheophyta</taxon>
        <taxon>Spermatophyta</taxon>
        <taxon>Magnoliopsida</taxon>
        <taxon>eudicotyledons</taxon>
        <taxon>Gunneridae</taxon>
        <taxon>Pentapetalae</taxon>
        <taxon>rosids</taxon>
        <taxon>malvids</taxon>
        <taxon>Brassicales</taxon>
        <taxon>Brassicaceae</taxon>
        <taxon>Cardamineae</taxon>
        <taxon>Cardamine</taxon>
    </lineage>
</organism>
<dbReference type="AlphaFoldDB" id="A0ABD0Z0W3"/>
<protein>
    <submittedName>
        <fullName evidence="2">F-box protein</fullName>
    </submittedName>
</protein>
<dbReference type="EMBL" id="JBANAX010000926">
    <property type="protein sequence ID" value="KAL1188342.1"/>
    <property type="molecule type" value="Genomic_DNA"/>
</dbReference>
<sequence length="131" mass="14691">MIVPKQLQKARNYMPQLRHLQLLGNELTNTGLNAILDGCPHLEHLDLSQCFNINLVGDLKKRCLERIKDLRHSDLSTHDYPFETSFPDIDSDGDFNYLYGGFGIEFDYDSESDSSSSSSSTSVSSLGKTKS</sequence>
<proteinExistence type="predicted"/>
<evidence type="ECO:0000256" key="1">
    <source>
        <dbReference type="SAM" id="MobiDB-lite"/>
    </source>
</evidence>
<dbReference type="PANTHER" id="PTHR38926">
    <property type="entry name" value="F-BOX DOMAIN CONTAINING PROTEIN, EXPRESSED"/>
    <property type="match status" value="1"/>
</dbReference>
<dbReference type="PANTHER" id="PTHR38926:SF2">
    <property type="entry name" value="F-BOX_LRR-REPEAT PROTEIN 21-RELATED"/>
    <property type="match status" value="1"/>
</dbReference>
<accession>A0ABD0Z0W3</accession>
<dbReference type="Proteomes" id="UP001558713">
    <property type="component" value="Unassembled WGS sequence"/>
</dbReference>
<evidence type="ECO:0000313" key="2">
    <source>
        <dbReference type="EMBL" id="KAL1188342.1"/>
    </source>
</evidence>
<feature type="region of interest" description="Disordered" evidence="1">
    <location>
        <begin position="109"/>
        <end position="131"/>
    </location>
</feature>
<comment type="caution">
    <text evidence="2">The sequence shown here is derived from an EMBL/GenBank/DDBJ whole genome shotgun (WGS) entry which is preliminary data.</text>
</comment>
<feature type="compositionally biased region" description="Low complexity" evidence="1">
    <location>
        <begin position="113"/>
        <end position="125"/>
    </location>
</feature>